<dbReference type="OrthoDB" id="2432707at2759"/>
<dbReference type="PANTHER" id="PTHR44329">
    <property type="entry name" value="SERINE/THREONINE-PROTEIN KINASE TNNI3K-RELATED"/>
    <property type="match status" value="1"/>
</dbReference>
<name>A0A397TW66_9GLOM</name>
<dbReference type="InterPro" id="IPR051681">
    <property type="entry name" value="Ser/Thr_Kinases-Pseudokinases"/>
</dbReference>
<dbReference type="Pfam" id="PF07714">
    <property type="entry name" value="PK_Tyr_Ser-Thr"/>
    <property type="match status" value="1"/>
</dbReference>
<organism evidence="2 3">
    <name type="scientific">Glomus cerebriforme</name>
    <dbReference type="NCBI Taxonomy" id="658196"/>
    <lineage>
        <taxon>Eukaryota</taxon>
        <taxon>Fungi</taxon>
        <taxon>Fungi incertae sedis</taxon>
        <taxon>Mucoromycota</taxon>
        <taxon>Glomeromycotina</taxon>
        <taxon>Glomeromycetes</taxon>
        <taxon>Glomerales</taxon>
        <taxon>Glomeraceae</taxon>
        <taxon>Glomus</taxon>
    </lineage>
</organism>
<keyword evidence="2" id="KW-0418">Kinase</keyword>
<gene>
    <name evidence="2" type="ORF">C1645_800631</name>
</gene>
<dbReference type="Gene3D" id="1.10.510.10">
    <property type="entry name" value="Transferase(Phosphotransferase) domain 1"/>
    <property type="match status" value="1"/>
</dbReference>
<dbReference type="Proteomes" id="UP000265703">
    <property type="component" value="Unassembled WGS sequence"/>
</dbReference>
<dbReference type="GO" id="GO:0005524">
    <property type="term" value="F:ATP binding"/>
    <property type="evidence" value="ECO:0007669"/>
    <property type="project" value="InterPro"/>
</dbReference>
<dbReference type="GO" id="GO:0004674">
    <property type="term" value="F:protein serine/threonine kinase activity"/>
    <property type="evidence" value="ECO:0007669"/>
    <property type="project" value="TreeGrafter"/>
</dbReference>
<proteinExistence type="predicted"/>
<dbReference type="PROSITE" id="PS50011">
    <property type="entry name" value="PROTEIN_KINASE_DOM"/>
    <property type="match status" value="1"/>
</dbReference>
<keyword evidence="2" id="KW-0808">Transferase</keyword>
<sequence>MKYGNFPIQSKTYYEKDISNQEFGFCSNCNKSQTEENWCKNCNSKMFQKDFKRWCKNEDINNFIQEAQLNARNSNEVIEWICYERLRNIQFIAQGGFSTIYKAIWLDGNIDCWDNEKKEWKRINQKLNENDYDNANKNSPLKENEKYGIYVVLKSLNDSTNIHEDFLMELKNHLQFLCSAINNYSNFIKIYGITQDPETLNYMIVLKEMPMGNLRSNLMIKKYNPEDKYYNLYEIASSLAALHKCDLVHGDLHSGNILFENVFTACISDFGLSRPANQSINTNKIISGVLPYIAPEVLRGHPYTKAADIYSFGIIMWEFTSGVPAFHNIPHDFHLCLDICKGVRPEIIEGTDSGYIELMKKCWNTDQSKRPKADELAEMFDVLSTKHIINHEKRMQVPAVPGIIQEESEN</sequence>
<dbReference type="InterPro" id="IPR000719">
    <property type="entry name" value="Prot_kinase_dom"/>
</dbReference>
<evidence type="ECO:0000259" key="1">
    <source>
        <dbReference type="PROSITE" id="PS50011"/>
    </source>
</evidence>
<dbReference type="Gene3D" id="1.10.10.1010">
    <property type="entry name" value="Intein homing endonuclease, domain IV"/>
    <property type="match status" value="1"/>
</dbReference>
<reference evidence="2 3" key="1">
    <citation type="submission" date="2018-06" db="EMBL/GenBank/DDBJ databases">
        <title>Comparative genomics reveals the genomic features of Rhizophagus irregularis, R. cerebriforme, R. diaphanum and Gigaspora rosea, and their symbiotic lifestyle signature.</title>
        <authorList>
            <person name="Morin E."/>
            <person name="San Clemente H."/>
            <person name="Chen E.C.H."/>
            <person name="De La Providencia I."/>
            <person name="Hainaut M."/>
            <person name="Kuo A."/>
            <person name="Kohler A."/>
            <person name="Murat C."/>
            <person name="Tang N."/>
            <person name="Roy S."/>
            <person name="Loubradou J."/>
            <person name="Henrissat B."/>
            <person name="Grigoriev I.V."/>
            <person name="Corradi N."/>
            <person name="Roux C."/>
            <person name="Martin F.M."/>
        </authorList>
    </citation>
    <scope>NUCLEOTIDE SEQUENCE [LARGE SCALE GENOMIC DNA]</scope>
    <source>
        <strain evidence="2 3">DAOM 227022</strain>
    </source>
</reference>
<protein>
    <submittedName>
        <fullName evidence="2">Kinase-like domain-containing protein</fullName>
    </submittedName>
</protein>
<dbReference type="SUPFAM" id="SSF56112">
    <property type="entry name" value="Protein kinase-like (PK-like)"/>
    <property type="match status" value="1"/>
</dbReference>
<evidence type="ECO:0000313" key="3">
    <source>
        <dbReference type="Proteomes" id="UP000265703"/>
    </source>
</evidence>
<keyword evidence="3" id="KW-1185">Reference proteome</keyword>
<comment type="caution">
    <text evidence="2">The sequence shown here is derived from an EMBL/GenBank/DDBJ whole genome shotgun (WGS) entry which is preliminary data.</text>
</comment>
<dbReference type="InterPro" id="IPR001245">
    <property type="entry name" value="Ser-Thr/Tyr_kinase_cat_dom"/>
</dbReference>
<accession>A0A397TW66</accession>
<evidence type="ECO:0000313" key="2">
    <source>
        <dbReference type="EMBL" id="RIA99401.1"/>
    </source>
</evidence>
<dbReference type="AlphaFoldDB" id="A0A397TW66"/>
<dbReference type="InterPro" id="IPR011009">
    <property type="entry name" value="Kinase-like_dom_sf"/>
</dbReference>
<feature type="domain" description="Protein kinase" evidence="1">
    <location>
        <begin position="86"/>
        <end position="383"/>
    </location>
</feature>
<dbReference type="EMBL" id="QKYT01000004">
    <property type="protein sequence ID" value="RIA99401.1"/>
    <property type="molecule type" value="Genomic_DNA"/>
</dbReference>